<evidence type="ECO:0000313" key="3">
    <source>
        <dbReference type="WBParaSite" id="Hba_15408"/>
    </source>
</evidence>
<dbReference type="SUPFAM" id="SSF48317">
    <property type="entry name" value="Acid phosphatase/Vanadium-dependent haloperoxidase"/>
    <property type="match status" value="1"/>
</dbReference>
<protein>
    <submittedName>
        <fullName evidence="3">AcidPPc domain-containing protein</fullName>
    </submittedName>
</protein>
<keyword evidence="1" id="KW-0812">Transmembrane</keyword>
<evidence type="ECO:0000313" key="2">
    <source>
        <dbReference type="Proteomes" id="UP000095283"/>
    </source>
</evidence>
<keyword evidence="2" id="KW-1185">Reference proteome</keyword>
<feature type="transmembrane region" description="Helical" evidence="1">
    <location>
        <begin position="37"/>
        <end position="58"/>
    </location>
</feature>
<dbReference type="WBParaSite" id="Hba_15408">
    <property type="protein sequence ID" value="Hba_15408"/>
    <property type="gene ID" value="Hba_15408"/>
</dbReference>
<feature type="transmembrane region" description="Helical" evidence="1">
    <location>
        <begin position="70"/>
        <end position="87"/>
    </location>
</feature>
<organism evidence="2 3">
    <name type="scientific">Heterorhabditis bacteriophora</name>
    <name type="common">Entomopathogenic nematode worm</name>
    <dbReference type="NCBI Taxonomy" id="37862"/>
    <lineage>
        <taxon>Eukaryota</taxon>
        <taxon>Metazoa</taxon>
        <taxon>Ecdysozoa</taxon>
        <taxon>Nematoda</taxon>
        <taxon>Chromadorea</taxon>
        <taxon>Rhabditida</taxon>
        <taxon>Rhabditina</taxon>
        <taxon>Rhabditomorpha</taxon>
        <taxon>Strongyloidea</taxon>
        <taxon>Heterorhabditidae</taxon>
        <taxon>Heterorhabditis</taxon>
    </lineage>
</organism>
<dbReference type="AlphaFoldDB" id="A0A1I7XCP3"/>
<evidence type="ECO:0000256" key="1">
    <source>
        <dbReference type="SAM" id="Phobius"/>
    </source>
</evidence>
<dbReference type="Gene3D" id="1.20.144.10">
    <property type="entry name" value="Phosphatidic acid phosphatase type 2/haloperoxidase"/>
    <property type="match status" value="1"/>
</dbReference>
<proteinExistence type="predicted"/>
<keyword evidence="1" id="KW-1133">Transmembrane helix</keyword>
<sequence length="233" mass="26832">MIVMLKKVLDYRMDHLGNCGVTWSRVYLGVHSPCDVLSGWTIGVLLLFVFGGFSDKLYDTYDDSSPDYPLFFLYFYLVVLFLFGYILELGQKLKAMESRALHIGGETPSRSLAETNSDAAFFFYAVRFITGVALVLIVRTVVKMTSRLFFTYLYTYLDLKFYSYSVMCNKLNDLQPTKRFTNRMRFKPIPGEKIISMDDIPYDIDLPVKFVVYSFVGLMVSEGCPAIFKYLNI</sequence>
<dbReference type="InterPro" id="IPR036938">
    <property type="entry name" value="PAP2/HPO_sf"/>
</dbReference>
<feature type="transmembrane region" description="Helical" evidence="1">
    <location>
        <begin position="121"/>
        <end position="142"/>
    </location>
</feature>
<keyword evidence="1" id="KW-0472">Membrane</keyword>
<dbReference type="Proteomes" id="UP000095283">
    <property type="component" value="Unplaced"/>
</dbReference>
<accession>A0A1I7XCP3</accession>
<name>A0A1I7XCP3_HETBA</name>
<reference evidence="3" key="1">
    <citation type="submission" date="2016-11" db="UniProtKB">
        <authorList>
            <consortium name="WormBaseParasite"/>
        </authorList>
    </citation>
    <scope>IDENTIFICATION</scope>
</reference>